<feature type="compositionally biased region" description="Basic and acidic residues" evidence="1">
    <location>
        <begin position="1"/>
        <end position="12"/>
    </location>
</feature>
<feature type="region of interest" description="Disordered" evidence="1">
    <location>
        <begin position="1"/>
        <end position="26"/>
    </location>
</feature>
<evidence type="ECO:0000313" key="3">
    <source>
        <dbReference type="Proteomes" id="UP000059419"/>
    </source>
</evidence>
<evidence type="ECO:0000256" key="1">
    <source>
        <dbReference type="SAM" id="MobiDB-lite"/>
    </source>
</evidence>
<dbReference type="Proteomes" id="UP000059419">
    <property type="component" value="Plasmid pEM01"/>
</dbReference>
<keyword evidence="3" id="KW-1185">Reference proteome</keyword>
<reference evidence="3" key="1">
    <citation type="submission" date="2015-11" db="EMBL/GenBank/DDBJ databases">
        <authorList>
            <person name="Blom J."/>
        </authorList>
    </citation>
    <scope>NUCLEOTIDE SEQUENCE [LARGE SCALE GENOMIC DNA]</scope>
    <source>
        <plasmid evidence="3">pEM01</plasmid>
    </source>
</reference>
<evidence type="ECO:0000313" key="2">
    <source>
        <dbReference type="EMBL" id="CUU26098.1"/>
    </source>
</evidence>
<protein>
    <submittedName>
        <fullName evidence="2">Uncharacterized protein</fullName>
    </submittedName>
</protein>
<accession>A0A0U5GTN2</accession>
<dbReference type="PATRIC" id="fig|1619313.3.peg.4020"/>
<dbReference type="KEGG" id="ege:EM595_p0401"/>
<organism evidence="2 3">
    <name type="scientific">Duffyella gerundensis</name>
    <dbReference type="NCBI Taxonomy" id="1619313"/>
    <lineage>
        <taxon>Bacteria</taxon>
        <taxon>Pseudomonadati</taxon>
        <taxon>Pseudomonadota</taxon>
        <taxon>Gammaproteobacteria</taxon>
        <taxon>Enterobacterales</taxon>
        <taxon>Erwiniaceae</taxon>
        <taxon>Duffyella</taxon>
    </lineage>
</organism>
<geneLocation type="plasmid" evidence="3">
    <name>pEM01</name>
</geneLocation>
<proteinExistence type="predicted"/>
<sequence length="37" mass="4120">MIQEGENARTDEYSPCGKPLKSISGPSSYASINWVRF</sequence>
<dbReference type="AlphaFoldDB" id="A0A0U5GTN2"/>
<name>A0A0U5GTN2_9GAMM</name>
<dbReference type="EMBL" id="LN907828">
    <property type="protein sequence ID" value="CUU26098.1"/>
    <property type="molecule type" value="Genomic_DNA"/>
</dbReference>
<gene>
    <name evidence="2" type="ORF">EM595_p0401</name>
</gene>